<evidence type="ECO:0000313" key="2">
    <source>
        <dbReference type="Proteomes" id="UP000663891"/>
    </source>
</evidence>
<evidence type="ECO:0000313" key="1">
    <source>
        <dbReference type="EMBL" id="CAF1540630.1"/>
    </source>
</evidence>
<feature type="non-terminal residue" evidence="1">
    <location>
        <position position="49"/>
    </location>
</feature>
<gene>
    <name evidence="1" type="ORF">VCS650_LOCUS44002</name>
</gene>
<protein>
    <submittedName>
        <fullName evidence="1">Uncharacterized protein</fullName>
    </submittedName>
</protein>
<proteinExistence type="predicted"/>
<comment type="caution">
    <text evidence="1">The sequence shown here is derived from an EMBL/GenBank/DDBJ whole genome shotgun (WGS) entry which is preliminary data.</text>
</comment>
<accession>A0A815W4R6</accession>
<organism evidence="1 2">
    <name type="scientific">Adineta steineri</name>
    <dbReference type="NCBI Taxonomy" id="433720"/>
    <lineage>
        <taxon>Eukaryota</taxon>
        <taxon>Metazoa</taxon>
        <taxon>Spiralia</taxon>
        <taxon>Gnathifera</taxon>
        <taxon>Rotifera</taxon>
        <taxon>Eurotatoria</taxon>
        <taxon>Bdelloidea</taxon>
        <taxon>Adinetida</taxon>
        <taxon>Adinetidae</taxon>
        <taxon>Adineta</taxon>
    </lineage>
</organism>
<reference evidence="1" key="1">
    <citation type="submission" date="2021-02" db="EMBL/GenBank/DDBJ databases">
        <authorList>
            <person name="Nowell W R."/>
        </authorList>
    </citation>
    <scope>NUCLEOTIDE SEQUENCE</scope>
</reference>
<sequence length="49" mass="5689">MKKAEDILKGEQFEELNSDKFHREREEELNKYLLSLYNSSGGSRILEGG</sequence>
<dbReference type="AlphaFoldDB" id="A0A815W4R6"/>
<dbReference type="Proteomes" id="UP000663891">
    <property type="component" value="Unassembled WGS sequence"/>
</dbReference>
<name>A0A815W4R6_9BILA</name>
<dbReference type="EMBL" id="CAJNON010006947">
    <property type="protein sequence ID" value="CAF1540630.1"/>
    <property type="molecule type" value="Genomic_DNA"/>
</dbReference>